<dbReference type="Proteomes" id="UP001152747">
    <property type="component" value="Unassembled WGS sequence"/>
</dbReference>
<comment type="caution">
    <text evidence="2">The sequence shown here is derived from an EMBL/GenBank/DDBJ whole genome shotgun (WGS) entry which is preliminary data.</text>
</comment>
<keyword evidence="1" id="KW-0732">Signal</keyword>
<dbReference type="EMBL" id="CANHGI010000001">
    <property type="protein sequence ID" value="CAI5440204.1"/>
    <property type="molecule type" value="Genomic_DNA"/>
</dbReference>
<evidence type="ECO:0000313" key="3">
    <source>
        <dbReference type="Proteomes" id="UP001152747"/>
    </source>
</evidence>
<dbReference type="OrthoDB" id="5847885at2759"/>
<keyword evidence="3" id="KW-1185">Reference proteome</keyword>
<reference evidence="2" key="1">
    <citation type="submission" date="2022-11" db="EMBL/GenBank/DDBJ databases">
        <authorList>
            <person name="Kikuchi T."/>
        </authorList>
    </citation>
    <scope>NUCLEOTIDE SEQUENCE</scope>
    <source>
        <strain evidence="2">PS1010</strain>
    </source>
</reference>
<gene>
    <name evidence="2" type="ORF">CAMP_LOCUS2841</name>
</gene>
<sequence length="213" mass="24454">MWKIIIICLCFVAVHSNSDSPDSPISVPPTVISSSSSIDIDKELAEIASSCLTKNDNLEMVEYAIGPSHAALLTETLIKFAVHLIAYSEMRAALGLPPPGPWKHYIERSKEEFASATPEEYFEFKEESNSWFSLDSEFFMEKNFPPVIRFLDKRFPAIRKIFKHRFNNIHRANPIDRKTVDAIWNEYSDHMNPNNKKMNRAIRSLVFDVCPDE</sequence>
<evidence type="ECO:0000256" key="1">
    <source>
        <dbReference type="SAM" id="SignalP"/>
    </source>
</evidence>
<protein>
    <submittedName>
        <fullName evidence="2">Uncharacterized protein</fullName>
    </submittedName>
</protein>
<evidence type="ECO:0000313" key="2">
    <source>
        <dbReference type="EMBL" id="CAI5440204.1"/>
    </source>
</evidence>
<dbReference type="AlphaFoldDB" id="A0A9P1I7Q4"/>
<feature type="chain" id="PRO_5040234833" evidence="1">
    <location>
        <begin position="17"/>
        <end position="213"/>
    </location>
</feature>
<proteinExistence type="predicted"/>
<feature type="signal peptide" evidence="1">
    <location>
        <begin position="1"/>
        <end position="16"/>
    </location>
</feature>
<name>A0A9P1I7Q4_9PELO</name>
<accession>A0A9P1I7Q4</accession>
<organism evidence="2 3">
    <name type="scientific">Caenorhabditis angaria</name>
    <dbReference type="NCBI Taxonomy" id="860376"/>
    <lineage>
        <taxon>Eukaryota</taxon>
        <taxon>Metazoa</taxon>
        <taxon>Ecdysozoa</taxon>
        <taxon>Nematoda</taxon>
        <taxon>Chromadorea</taxon>
        <taxon>Rhabditida</taxon>
        <taxon>Rhabditina</taxon>
        <taxon>Rhabditomorpha</taxon>
        <taxon>Rhabditoidea</taxon>
        <taxon>Rhabditidae</taxon>
        <taxon>Peloderinae</taxon>
        <taxon>Caenorhabditis</taxon>
    </lineage>
</organism>